<keyword evidence="3" id="KW-1185">Reference proteome</keyword>
<evidence type="ECO:0000256" key="1">
    <source>
        <dbReference type="SAM" id="MobiDB-lite"/>
    </source>
</evidence>
<dbReference type="AlphaFoldDB" id="A0A1S2LHN7"/>
<sequence length="63" mass="7382">MWKTAHNRQRSAQKEEGIAHKIQGNAHKTDARALERQPLLTQSCLLTYTKYKIVIKYDKQLKT</sequence>
<name>A0A1S2LHN7_9BACI</name>
<organism evidence="2 3">
    <name type="scientific">Anaerobacillus alkalilacustris</name>
    <dbReference type="NCBI Taxonomy" id="393763"/>
    <lineage>
        <taxon>Bacteria</taxon>
        <taxon>Bacillati</taxon>
        <taxon>Bacillota</taxon>
        <taxon>Bacilli</taxon>
        <taxon>Bacillales</taxon>
        <taxon>Bacillaceae</taxon>
        <taxon>Anaerobacillus</taxon>
    </lineage>
</organism>
<comment type="caution">
    <text evidence="2">The sequence shown here is derived from an EMBL/GenBank/DDBJ whole genome shotgun (WGS) entry which is preliminary data.</text>
</comment>
<dbReference type="Proteomes" id="UP000179524">
    <property type="component" value="Unassembled WGS sequence"/>
</dbReference>
<protein>
    <submittedName>
        <fullName evidence="2">Uncharacterized protein</fullName>
    </submittedName>
</protein>
<reference evidence="2 3" key="1">
    <citation type="submission" date="2016-10" db="EMBL/GenBank/DDBJ databases">
        <title>Draft genome sequences of four alkaliphilic bacteria belonging to the Anaerobacillus genus.</title>
        <authorList>
            <person name="Bassil N.M."/>
            <person name="Lloyd J.R."/>
        </authorList>
    </citation>
    <scope>NUCLEOTIDE SEQUENCE [LARGE SCALE GENOMIC DNA]</scope>
    <source>
        <strain evidence="2 3">DSM 18345</strain>
    </source>
</reference>
<feature type="region of interest" description="Disordered" evidence="1">
    <location>
        <begin position="1"/>
        <end position="31"/>
    </location>
</feature>
<evidence type="ECO:0000313" key="3">
    <source>
        <dbReference type="Proteomes" id="UP000179524"/>
    </source>
</evidence>
<feature type="compositionally biased region" description="Basic residues" evidence="1">
    <location>
        <begin position="1"/>
        <end position="11"/>
    </location>
</feature>
<proteinExistence type="predicted"/>
<accession>A0A1S2LHN7</accession>
<gene>
    <name evidence="2" type="ORF">BKP37_14950</name>
</gene>
<dbReference type="EMBL" id="MLQR01000036">
    <property type="protein sequence ID" value="OIJ11740.1"/>
    <property type="molecule type" value="Genomic_DNA"/>
</dbReference>
<evidence type="ECO:0000313" key="2">
    <source>
        <dbReference type="EMBL" id="OIJ11740.1"/>
    </source>
</evidence>